<dbReference type="Pfam" id="PF01979">
    <property type="entry name" value="Amidohydro_1"/>
    <property type="match status" value="1"/>
</dbReference>
<dbReference type="NCBIfam" id="TIGR00221">
    <property type="entry name" value="nagA"/>
    <property type="match status" value="1"/>
</dbReference>
<dbReference type="InterPro" id="IPR006680">
    <property type="entry name" value="Amidohydro-rel"/>
</dbReference>
<evidence type="ECO:0000256" key="2">
    <source>
        <dbReference type="ARBA" id="ARBA00022723"/>
    </source>
</evidence>
<keyword evidence="4 5" id="KW-0119">Carbohydrate metabolism</keyword>
<feature type="binding site" evidence="8">
    <location>
        <position position="214"/>
    </location>
    <ligand>
        <name>Zn(2+)</name>
        <dbReference type="ChEBI" id="CHEBI:29105"/>
    </ligand>
</feature>
<feature type="domain" description="Amidohydrolase-related" evidence="9">
    <location>
        <begin position="51"/>
        <end position="376"/>
    </location>
</feature>
<feature type="binding site" evidence="7">
    <location>
        <position position="225"/>
    </location>
    <ligand>
        <name>substrate</name>
    </ligand>
</feature>
<keyword evidence="11" id="KW-1185">Reference proteome</keyword>
<accession>A0A918KAR5</accession>
<evidence type="ECO:0000256" key="8">
    <source>
        <dbReference type="PIRSR" id="PIRSR038994-3"/>
    </source>
</evidence>
<dbReference type="GO" id="GO:0008448">
    <property type="term" value="F:N-acetylglucosamine-6-phosphate deacetylase activity"/>
    <property type="evidence" value="ECO:0007669"/>
    <property type="project" value="InterPro"/>
</dbReference>
<feature type="binding site" evidence="8">
    <location>
        <position position="193"/>
    </location>
    <ligand>
        <name>Zn(2+)</name>
        <dbReference type="ChEBI" id="CHEBI:29105"/>
    </ligand>
</feature>
<dbReference type="AlphaFoldDB" id="A0A918KAR5"/>
<feature type="binding site" evidence="7">
    <location>
        <begin position="217"/>
        <end position="218"/>
    </location>
    <ligand>
        <name>substrate</name>
    </ligand>
</feature>
<reference evidence="10" key="1">
    <citation type="journal article" date="2014" name="Int. J. Syst. Evol. Microbiol.">
        <title>Complete genome sequence of Corynebacterium casei LMG S-19264T (=DSM 44701T), isolated from a smear-ripened cheese.</title>
        <authorList>
            <consortium name="US DOE Joint Genome Institute (JGI-PGF)"/>
            <person name="Walter F."/>
            <person name="Albersmeier A."/>
            <person name="Kalinowski J."/>
            <person name="Ruckert C."/>
        </authorList>
    </citation>
    <scope>NUCLEOTIDE SEQUENCE</scope>
    <source>
        <strain evidence="10">KCTC 22169</strain>
    </source>
</reference>
<evidence type="ECO:0000256" key="4">
    <source>
        <dbReference type="ARBA" id="ARBA00023277"/>
    </source>
</evidence>
<dbReference type="PANTHER" id="PTHR11113:SF14">
    <property type="entry name" value="N-ACETYLGLUCOSAMINE-6-PHOSPHATE DEACETYLASE"/>
    <property type="match status" value="1"/>
</dbReference>
<dbReference type="EMBL" id="BMXR01000005">
    <property type="protein sequence ID" value="GGX55730.1"/>
    <property type="molecule type" value="Genomic_DNA"/>
</dbReference>
<gene>
    <name evidence="10" type="primary">nagA</name>
    <name evidence="10" type="ORF">GCM10007392_24290</name>
</gene>
<sequence length="379" mass="40647">MHTAVIAPNVYDGFERHGPSAILIEDRRIVGRVPQGEVPSHYSIERLSGGILVPGLIDLQVNGGGGVLLNNDPTAEGLAAVAEGHASAGVARVLATVISDRREVTAAFVEAGVTAAGDPDSGILGVHVEGPFFSPDRNGVHRRSSLRALDRADWDWIRRAATVPAILTLAPEQVDPEDIRKIVALGLRVSAGHTNATHAEVVRAIDAGLSGFTHLFNAMRPMSGREPGVVGTALSSPDTWCGIIADGIHVHLESLRLAFNAKPRGKMYLVSDAMATVGAREKSFELYGETIREVDGRLVNAEGRLAGSAISLTDAVRFCVTELKLPFDEAITMASRYPAEYLRVDDRFGSLLPGRMADLTWFDDQLNVTGLWRAGQRLI</sequence>
<evidence type="ECO:0000256" key="6">
    <source>
        <dbReference type="PIRSR" id="PIRSR038994-1"/>
    </source>
</evidence>
<evidence type="ECO:0000256" key="7">
    <source>
        <dbReference type="PIRSR" id="PIRSR038994-2"/>
    </source>
</evidence>
<dbReference type="Proteomes" id="UP000626148">
    <property type="component" value="Unassembled WGS sequence"/>
</dbReference>
<dbReference type="PIRSF" id="PIRSF038994">
    <property type="entry name" value="NagA"/>
    <property type="match status" value="1"/>
</dbReference>
<comment type="caution">
    <text evidence="10">The sequence shown here is derived from an EMBL/GenBank/DDBJ whole genome shotgun (WGS) entry which is preliminary data.</text>
</comment>
<dbReference type="GO" id="GO:0006046">
    <property type="term" value="P:N-acetylglucosamine catabolic process"/>
    <property type="evidence" value="ECO:0007669"/>
    <property type="project" value="TreeGrafter"/>
</dbReference>
<feature type="binding site" evidence="7">
    <location>
        <position position="249"/>
    </location>
    <ligand>
        <name>substrate</name>
    </ligand>
</feature>
<dbReference type="RefSeq" id="WP_189608913.1">
    <property type="nucleotide sequence ID" value="NZ_BMXR01000005.1"/>
</dbReference>
<feature type="binding site" evidence="7">
    <location>
        <position position="140"/>
    </location>
    <ligand>
        <name>substrate</name>
    </ligand>
</feature>
<dbReference type="CDD" id="cd00854">
    <property type="entry name" value="NagA"/>
    <property type="match status" value="1"/>
</dbReference>
<dbReference type="SUPFAM" id="SSF51556">
    <property type="entry name" value="Metallo-dependent hydrolases"/>
    <property type="match status" value="1"/>
</dbReference>
<keyword evidence="2 8" id="KW-0479">Metal-binding</keyword>
<evidence type="ECO:0000313" key="11">
    <source>
        <dbReference type="Proteomes" id="UP000626148"/>
    </source>
</evidence>
<feature type="binding site" evidence="7">
    <location>
        <begin position="305"/>
        <end position="307"/>
    </location>
    <ligand>
        <name>substrate</name>
    </ligand>
</feature>
<dbReference type="Gene3D" id="3.20.20.140">
    <property type="entry name" value="Metal-dependent hydrolases"/>
    <property type="match status" value="1"/>
</dbReference>
<evidence type="ECO:0000256" key="5">
    <source>
        <dbReference type="PIRNR" id="PIRNR038994"/>
    </source>
</evidence>
<evidence type="ECO:0000313" key="10">
    <source>
        <dbReference type="EMBL" id="GGX55730.1"/>
    </source>
</evidence>
<dbReference type="InterPro" id="IPR011059">
    <property type="entry name" value="Metal-dep_hydrolase_composite"/>
</dbReference>
<proteinExistence type="inferred from homology"/>
<reference evidence="10" key="2">
    <citation type="submission" date="2020-09" db="EMBL/GenBank/DDBJ databases">
        <authorList>
            <person name="Sun Q."/>
            <person name="Kim S."/>
        </authorList>
    </citation>
    <scope>NUCLEOTIDE SEQUENCE</scope>
    <source>
        <strain evidence="10">KCTC 22169</strain>
    </source>
</reference>
<dbReference type="PANTHER" id="PTHR11113">
    <property type="entry name" value="N-ACETYLGLUCOSAMINE-6-PHOSPHATE DEACETYLASE"/>
    <property type="match status" value="1"/>
</dbReference>
<dbReference type="InterPro" id="IPR003764">
    <property type="entry name" value="GlcNAc_6-P_deAcase"/>
</dbReference>
<feature type="binding site" evidence="8">
    <location>
        <position position="129"/>
    </location>
    <ligand>
        <name>Zn(2+)</name>
        <dbReference type="ChEBI" id="CHEBI:29105"/>
    </ligand>
</feature>
<comment type="cofactor">
    <cofactor evidence="8">
        <name>a divalent metal cation</name>
        <dbReference type="ChEBI" id="CHEBI:60240"/>
    </cofactor>
    <text evidence="8">Binds 1 divalent metal cation per subunit.</text>
</comment>
<dbReference type="SUPFAM" id="SSF51338">
    <property type="entry name" value="Composite domain of metallo-dependent hydrolases"/>
    <property type="match status" value="1"/>
</dbReference>
<evidence type="ECO:0000256" key="3">
    <source>
        <dbReference type="ARBA" id="ARBA00022801"/>
    </source>
</evidence>
<dbReference type="Gene3D" id="2.30.40.10">
    <property type="entry name" value="Urease, subunit C, domain 1"/>
    <property type="match status" value="1"/>
</dbReference>
<dbReference type="InterPro" id="IPR032466">
    <property type="entry name" value="Metal_Hydrolase"/>
</dbReference>
<feature type="active site" description="Proton donor/acceptor" evidence="6">
    <location>
        <position position="272"/>
    </location>
</feature>
<keyword evidence="3 5" id="KW-0378">Hydrolase</keyword>
<dbReference type="GO" id="GO:0046872">
    <property type="term" value="F:metal ion binding"/>
    <property type="evidence" value="ECO:0007669"/>
    <property type="project" value="UniProtKB-KW"/>
</dbReference>
<organism evidence="10 11">
    <name type="scientific">Saccharospirillum salsuginis</name>
    <dbReference type="NCBI Taxonomy" id="418750"/>
    <lineage>
        <taxon>Bacteria</taxon>
        <taxon>Pseudomonadati</taxon>
        <taxon>Pseudomonadota</taxon>
        <taxon>Gammaproteobacteria</taxon>
        <taxon>Oceanospirillales</taxon>
        <taxon>Saccharospirillaceae</taxon>
        <taxon>Saccharospirillum</taxon>
    </lineage>
</organism>
<protein>
    <submittedName>
        <fullName evidence="10">N-acetylglucosamine-6-phosphate deacetylase</fullName>
    </submittedName>
</protein>
<comment type="similarity">
    <text evidence="1 5">Belongs to the metallo-dependent hydrolases superfamily. NagA family.</text>
</comment>
<evidence type="ECO:0000259" key="9">
    <source>
        <dbReference type="Pfam" id="PF01979"/>
    </source>
</evidence>
<name>A0A918KAR5_9GAMM</name>
<evidence type="ECO:0000256" key="1">
    <source>
        <dbReference type="ARBA" id="ARBA00010716"/>
    </source>
</evidence>